<dbReference type="Proteomes" id="UP000003167">
    <property type="component" value="Unassembled WGS sequence"/>
</dbReference>
<evidence type="ECO:0000313" key="1">
    <source>
        <dbReference type="EMBL" id="EHO70342.1"/>
    </source>
</evidence>
<dbReference type="RefSeq" id="WP_008565349.1">
    <property type="nucleotide sequence ID" value="NZ_JH594503.1"/>
</dbReference>
<dbReference type="OrthoDB" id="658622at2"/>
<dbReference type="PATRIC" id="fig|999422.3.peg.1441"/>
<reference evidence="1 2" key="1">
    <citation type="submission" date="2011-12" db="EMBL/GenBank/DDBJ databases">
        <title>The Genome Sequence of Prevotella maculosa OT 289.</title>
        <authorList>
            <consortium name="The Broad Institute Genome Sequencing Platform"/>
            <person name="Earl A."/>
            <person name="Ward D."/>
            <person name="Feldgarden M."/>
            <person name="Gevers D."/>
            <person name="Izard J."/>
            <person name="Blanton J.M."/>
            <person name="Mathney J."/>
            <person name="Tanner A.C."/>
            <person name="Dewhirst F.E."/>
            <person name="Young S.K."/>
            <person name="Zeng Q."/>
            <person name="Gargeya S."/>
            <person name="Fitzgerald M."/>
            <person name="Haas B."/>
            <person name="Abouelleil A."/>
            <person name="Alvarado L."/>
            <person name="Arachchi H.M."/>
            <person name="Berlin A."/>
            <person name="Chapman S.B."/>
            <person name="Gearin G."/>
            <person name="Goldberg J."/>
            <person name="Griggs A."/>
            <person name="Gujja S."/>
            <person name="Hansen M."/>
            <person name="Heiman D."/>
            <person name="Howarth C."/>
            <person name="Larimer J."/>
            <person name="Lui A."/>
            <person name="MacDonald P.J.P."/>
            <person name="McCowen C."/>
            <person name="Montmayeur A."/>
            <person name="Murphy C."/>
            <person name="Neiman D."/>
            <person name="Pearson M."/>
            <person name="Priest M."/>
            <person name="Roberts A."/>
            <person name="Saif S."/>
            <person name="Shea T."/>
            <person name="Sisk P."/>
            <person name="Stolte C."/>
            <person name="Sykes S."/>
            <person name="Wortman J."/>
            <person name="Nusbaum C."/>
            <person name="Birren B."/>
        </authorList>
    </citation>
    <scope>NUCLEOTIDE SEQUENCE [LARGE SCALE GENOMIC DNA]</scope>
    <source>
        <strain evidence="1 2">OT 289</strain>
    </source>
</reference>
<comment type="caution">
    <text evidence="1">The sequence shown here is derived from an EMBL/GenBank/DDBJ whole genome shotgun (WGS) entry which is preliminary data.</text>
</comment>
<dbReference type="Gene3D" id="3.30.420.250">
    <property type="match status" value="1"/>
</dbReference>
<dbReference type="AlphaFoldDB" id="H1HMJ5"/>
<protein>
    <recommendedName>
        <fullName evidence="3">DUF3822 family protein</fullName>
    </recommendedName>
</protein>
<dbReference type="InterPro" id="IPR024213">
    <property type="entry name" value="DUF3822"/>
</dbReference>
<dbReference type="HOGENOM" id="CLU_081202_1_0_10"/>
<evidence type="ECO:0008006" key="3">
    <source>
        <dbReference type="Google" id="ProtNLM"/>
    </source>
</evidence>
<gene>
    <name evidence="1" type="ORF">HMPREF9944_01389</name>
</gene>
<dbReference type="Pfam" id="PF12864">
    <property type="entry name" value="DUF3822"/>
    <property type="match status" value="1"/>
</dbReference>
<name>H1HMJ5_9BACT</name>
<evidence type="ECO:0000313" key="2">
    <source>
        <dbReference type="Proteomes" id="UP000003167"/>
    </source>
</evidence>
<sequence length="270" mass="30802">MTEKSITRHPHRVTLRLTDTTLAFAVADETAAGGLDYEPYVMKSGMSPAANLREAFIESRILGAGFLHAQVLVDSPVLLVPLEEFDADDAEPFYHHTFTGHTNEELLNTVLPAQNAVAVYPINKDVKLVLTDHFRDIRIMPLMQPVWSYLHRRSFTGTKRKLFVYFRGKQMEVFAFAHNRFRFSNRYEVVNANDAAYFILHVWTQLALDAREDELFLCGTMPEREPLIAGLKEFVLKVTVINPAAEFNRAPITQIKGLPFDLMTLYIKGR</sequence>
<dbReference type="EMBL" id="AGEK01000026">
    <property type="protein sequence ID" value="EHO70342.1"/>
    <property type="molecule type" value="Genomic_DNA"/>
</dbReference>
<accession>H1HMJ5</accession>
<dbReference type="CDD" id="cd24013">
    <property type="entry name" value="ASKHA_ATPase_BT3980-like"/>
    <property type="match status" value="1"/>
</dbReference>
<proteinExistence type="predicted"/>
<dbReference type="Gene3D" id="3.30.420.260">
    <property type="match status" value="1"/>
</dbReference>
<organism evidence="1 2">
    <name type="scientific">Segatella maculosa OT 289</name>
    <dbReference type="NCBI Taxonomy" id="999422"/>
    <lineage>
        <taxon>Bacteria</taxon>
        <taxon>Pseudomonadati</taxon>
        <taxon>Bacteroidota</taxon>
        <taxon>Bacteroidia</taxon>
        <taxon>Bacteroidales</taxon>
        <taxon>Prevotellaceae</taxon>
        <taxon>Segatella</taxon>
    </lineage>
</organism>
<keyword evidence="2" id="KW-1185">Reference proteome</keyword>
<dbReference type="STRING" id="999422.HMPREF9944_01389"/>